<keyword evidence="2" id="KW-1133">Transmembrane helix</keyword>
<name>A0A2S2KTB0_9ARCH</name>
<organism evidence="3 4">
    <name type="scientific">Nitrosopumilus zosterae</name>
    <dbReference type="NCBI Taxonomy" id="718286"/>
    <lineage>
        <taxon>Archaea</taxon>
        <taxon>Nitrososphaerota</taxon>
        <taxon>Nitrososphaeria</taxon>
        <taxon>Nitrosopumilales</taxon>
        <taxon>Nitrosopumilaceae</taxon>
        <taxon>Nitrosopumilus</taxon>
    </lineage>
</organism>
<proteinExistence type="predicted"/>
<feature type="region of interest" description="Disordered" evidence="1">
    <location>
        <begin position="173"/>
        <end position="212"/>
    </location>
</feature>
<dbReference type="AlphaFoldDB" id="A0A2S2KTB0"/>
<evidence type="ECO:0000313" key="3">
    <source>
        <dbReference type="EMBL" id="GBH34884.1"/>
    </source>
</evidence>
<dbReference type="GeneID" id="76208310"/>
<dbReference type="RefSeq" id="WP_146196007.1">
    <property type="nucleotide sequence ID" value="NZ_AP026695.1"/>
</dbReference>
<feature type="transmembrane region" description="Helical" evidence="2">
    <location>
        <begin position="7"/>
        <end position="25"/>
    </location>
</feature>
<reference evidence="3 4" key="1">
    <citation type="submission" date="2018-05" db="EMBL/GenBank/DDBJ databases">
        <title>genome sequencing of Nitrosopumilus sp. NM25.</title>
        <authorList>
            <person name="Mori K."/>
            <person name="Nakagawa T."/>
        </authorList>
    </citation>
    <scope>NUCLEOTIDE SEQUENCE [LARGE SCALE GENOMIC DNA]</scope>
    <source>
        <strain evidence="3 4">NM25</strain>
    </source>
</reference>
<evidence type="ECO:0000313" key="4">
    <source>
        <dbReference type="Proteomes" id="UP000245829"/>
    </source>
</evidence>
<dbReference type="EMBL" id="BGKI01000010">
    <property type="protein sequence ID" value="GBH34884.1"/>
    <property type="molecule type" value="Genomic_DNA"/>
</dbReference>
<feature type="compositionally biased region" description="Pro residues" evidence="1">
    <location>
        <begin position="202"/>
        <end position="212"/>
    </location>
</feature>
<evidence type="ECO:0000256" key="2">
    <source>
        <dbReference type="SAM" id="Phobius"/>
    </source>
</evidence>
<sequence length="212" mass="24274">MTTVKHWYVYMAAAVTVAFLVGFFWDQTPIPPNQIPWNSNTSLEWNDFQGTPPQTTPYSAATGYYLGYKDLVWRQYFVDNVCTFVISSVDVDAYVDRTLSWVKDGSQSSELLSHEQGHADILHVKALVLGKALWALVGMPHQCPDNDPAKVQQEVEDMVNSIYNPIFDSHDRLQDEYDSDTDHGRNPDEQRRWNQRLSDIFMPPPPNPIIPL</sequence>
<feature type="compositionally biased region" description="Basic and acidic residues" evidence="1">
    <location>
        <begin position="173"/>
        <end position="192"/>
    </location>
</feature>
<evidence type="ECO:0000256" key="1">
    <source>
        <dbReference type="SAM" id="MobiDB-lite"/>
    </source>
</evidence>
<accession>A0A2S2KTB0</accession>
<evidence type="ECO:0008006" key="5">
    <source>
        <dbReference type="Google" id="ProtNLM"/>
    </source>
</evidence>
<dbReference type="Proteomes" id="UP000245829">
    <property type="component" value="Unassembled WGS sequence"/>
</dbReference>
<comment type="caution">
    <text evidence="3">The sequence shown here is derived from an EMBL/GenBank/DDBJ whole genome shotgun (WGS) entry which is preliminary data.</text>
</comment>
<protein>
    <recommendedName>
        <fullName evidence="5">DUF922 domain-containing protein</fullName>
    </recommendedName>
</protein>
<gene>
    <name evidence="3" type="ORF">NZNM25_16750</name>
</gene>
<keyword evidence="2" id="KW-0812">Transmembrane</keyword>
<keyword evidence="2" id="KW-0472">Membrane</keyword>
<keyword evidence="4" id="KW-1185">Reference proteome</keyword>